<accession>C7ZFI4</accession>
<evidence type="ECO:0000313" key="3">
    <source>
        <dbReference type="Proteomes" id="UP000005206"/>
    </source>
</evidence>
<dbReference type="AlphaFoldDB" id="C7ZFI4"/>
<evidence type="ECO:0000256" key="1">
    <source>
        <dbReference type="SAM" id="SignalP"/>
    </source>
</evidence>
<organism evidence="2 3">
    <name type="scientific">Fusarium vanettenii (strain ATCC MYA-4622 / CBS 123669 / FGSC 9596 / NRRL 45880 / 77-13-4)</name>
    <name type="common">Fusarium solani subsp. pisi</name>
    <dbReference type="NCBI Taxonomy" id="660122"/>
    <lineage>
        <taxon>Eukaryota</taxon>
        <taxon>Fungi</taxon>
        <taxon>Dikarya</taxon>
        <taxon>Ascomycota</taxon>
        <taxon>Pezizomycotina</taxon>
        <taxon>Sordariomycetes</taxon>
        <taxon>Hypocreomycetidae</taxon>
        <taxon>Hypocreales</taxon>
        <taxon>Nectriaceae</taxon>
        <taxon>Fusarium</taxon>
        <taxon>Fusarium solani species complex</taxon>
        <taxon>Fusarium vanettenii</taxon>
    </lineage>
</organism>
<dbReference type="KEGG" id="nhe:NECHADRAFT_106005"/>
<reference evidence="2 3" key="1">
    <citation type="journal article" date="2009" name="PLoS Genet.">
        <title>The genome of Nectria haematococca: contribution of supernumerary chromosomes to gene expansion.</title>
        <authorList>
            <person name="Coleman J.J."/>
            <person name="Rounsley S.D."/>
            <person name="Rodriguez-Carres M."/>
            <person name="Kuo A."/>
            <person name="Wasmann C.C."/>
            <person name="Grimwood J."/>
            <person name="Schmutz J."/>
            <person name="Taga M."/>
            <person name="White G.J."/>
            <person name="Zhou S."/>
            <person name="Schwartz D.C."/>
            <person name="Freitag M."/>
            <person name="Ma L.J."/>
            <person name="Danchin E.G."/>
            <person name="Henrissat B."/>
            <person name="Coutinho P.M."/>
            <person name="Nelson D.R."/>
            <person name="Straney D."/>
            <person name="Napoli C.A."/>
            <person name="Barker B.M."/>
            <person name="Gribskov M."/>
            <person name="Rep M."/>
            <person name="Kroken S."/>
            <person name="Molnar I."/>
            <person name="Rensing C."/>
            <person name="Kennell J.C."/>
            <person name="Zamora J."/>
            <person name="Farman M.L."/>
            <person name="Selker E.U."/>
            <person name="Salamov A."/>
            <person name="Shapiro H."/>
            <person name="Pangilinan J."/>
            <person name="Lindquist E."/>
            <person name="Lamers C."/>
            <person name="Grigoriev I.V."/>
            <person name="Geiser D.M."/>
            <person name="Covert S.F."/>
            <person name="Temporini E."/>
            <person name="Vanetten H.D."/>
        </authorList>
    </citation>
    <scope>NUCLEOTIDE SEQUENCE [LARGE SCALE GENOMIC DNA]</scope>
    <source>
        <strain evidence="3">ATCC MYA-4622 / CBS 123669 / FGSC 9596 / NRRL 45880 / 77-13-4</strain>
    </source>
</reference>
<dbReference type="InParanoid" id="C7ZFI4"/>
<dbReference type="OrthoDB" id="5066071at2759"/>
<dbReference type="HOGENOM" id="CLU_1865641_0_0_1"/>
<dbReference type="VEuPathDB" id="FungiDB:NECHADRAFT_106005"/>
<gene>
    <name evidence="2" type="ORF">NECHADRAFT_106005</name>
</gene>
<feature type="chain" id="PRO_5012881077" description="4Fe-4S ferredoxin-type domain-containing protein" evidence="1">
    <location>
        <begin position="16"/>
        <end position="137"/>
    </location>
</feature>
<keyword evidence="1" id="KW-0732">Signal</keyword>
<dbReference type="EMBL" id="GG698923">
    <property type="protein sequence ID" value="EEU37157.1"/>
    <property type="molecule type" value="Genomic_DNA"/>
</dbReference>
<dbReference type="Proteomes" id="UP000005206">
    <property type="component" value="Chromosome 3"/>
</dbReference>
<keyword evidence="3" id="KW-1185">Reference proteome</keyword>
<dbReference type="GeneID" id="9665149"/>
<feature type="signal peptide" evidence="1">
    <location>
        <begin position="1"/>
        <end position="15"/>
    </location>
</feature>
<name>C7ZFI4_FUSV7</name>
<evidence type="ECO:0000313" key="2">
    <source>
        <dbReference type="EMBL" id="EEU37157.1"/>
    </source>
</evidence>
<evidence type="ECO:0008006" key="4">
    <source>
        <dbReference type="Google" id="ProtNLM"/>
    </source>
</evidence>
<sequence length="137" mass="14940">MKVTYFLSFLTLAFAAPAAEEASLADFEGVVDTTDPVIQGAWNAGVSYTEGSTAVEARDESTLQARACKDRKGFSLCIAVCNTGCAVGCRCGSCFAICPQQCNQGKWKGCWKFNDLVDYKLEYRGCDCYAHTVMHFL</sequence>
<proteinExistence type="predicted"/>
<dbReference type="RefSeq" id="XP_003042870.1">
    <property type="nucleotide sequence ID" value="XM_003042824.1"/>
</dbReference>
<protein>
    <recommendedName>
        <fullName evidence="4">4Fe-4S ferredoxin-type domain-containing protein</fullName>
    </recommendedName>
</protein>